<feature type="non-terminal residue" evidence="2">
    <location>
        <position position="179"/>
    </location>
</feature>
<dbReference type="Proteomes" id="UP000198211">
    <property type="component" value="Unassembled WGS sequence"/>
</dbReference>
<evidence type="ECO:0000313" key="3">
    <source>
        <dbReference type="Proteomes" id="UP000198211"/>
    </source>
</evidence>
<dbReference type="EMBL" id="NBNE01021813">
    <property type="protein sequence ID" value="OWY90819.1"/>
    <property type="molecule type" value="Genomic_DNA"/>
</dbReference>
<feature type="domain" description="Winged helix-turn helix" evidence="1">
    <location>
        <begin position="95"/>
        <end position="132"/>
    </location>
</feature>
<accession>A0A225UFC0</accession>
<reference evidence="3" key="1">
    <citation type="submission" date="2017-03" db="EMBL/GenBank/DDBJ databases">
        <title>Phytopthora megakarya and P. palmivora, two closely related causual agents of cacao black pod achieved similar genome size and gene model numbers by different mechanisms.</title>
        <authorList>
            <person name="Ali S."/>
            <person name="Shao J."/>
            <person name="Larry D.J."/>
            <person name="Kronmiller B."/>
            <person name="Shen D."/>
            <person name="Strem M.D."/>
            <person name="Melnick R.L."/>
            <person name="Guiltinan M.J."/>
            <person name="Tyler B.M."/>
            <person name="Meinhardt L.W."/>
            <person name="Bailey B.A."/>
        </authorList>
    </citation>
    <scope>NUCLEOTIDE SEQUENCE [LARGE SCALE GENOMIC DNA]</scope>
    <source>
        <strain evidence="3">zdho120</strain>
    </source>
</reference>
<keyword evidence="3" id="KW-1185">Reference proteome</keyword>
<evidence type="ECO:0000259" key="1">
    <source>
        <dbReference type="Pfam" id="PF13592"/>
    </source>
</evidence>
<comment type="caution">
    <text evidence="2">The sequence shown here is derived from an EMBL/GenBank/DDBJ whole genome shotgun (WGS) entry which is preliminary data.</text>
</comment>
<dbReference type="AlphaFoldDB" id="A0A225UFC0"/>
<dbReference type="OrthoDB" id="127052at2759"/>
<gene>
    <name evidence="2" type="ORF">PHMEG_00040876</name>
</gene>
<proteinExistence type="predicted"/>
<sequence>MVKGKKLSDGERTMIVNAYKFFLKSRTEGNGATGRTRKLVKECLGTPESTVGRVWKAYNDHQDPGTAEYFTIMKQQEERRDRPQIYEVEDVAPTIASRAMSRLLRRLGYRYIKGENRHYLADSVQHVAFRATYLQRKIANRDKNNNPIRPEVYLDESSVNVNDVRGTTWLSGDRKRYAA</sequence>
<dbReference type="InterPro" id="IPR025959">
    <property type="entry name" value="Winged_HTH_dom"/>
</dbReference>
<organism evidence="2 3">
    <name type="scientific">Phytophthora megakarya</name>
    <dbReference type="NCBI Taxonomy" id="4795"/>
    <lineage>
        <taxon>Eukaryota</taxon>
        <taxon>Sar</taxon>
        <taxon>Stramenopiles</taxon>
        <taxon>Oomycota</taxon>
        <taxon>Peronosporomycetes</taxon>
        <taxon>Peronosporales</taxon>
        <taxon>Peronosporaceae</taxon>
        <taxon>Phytophthora</taxon>
    </lineage>
</organism>
<evidence type="ECO:0000313" key="2">
    <source>
        <dbReference type="EMBL" id="OWY90819.1"/>
    </source>
</evidence>
<dbReference type="Pfam" id="PF13592">
    <property type="entry name" value="HTH_33"/>
    <property type="match status" value="1"/>
</dbReference>
<protein>
    <recommendedName>
        <fullName evidence="1">Winged helix-turn helix domain-containing protein</fullName>
    </recommendedName>
</protein>
<name>A0A225UFC0_9STRA</name>